<accession>F4QLX3</accession>
<feature type="domain" description="ABC1 atypical kinase-like" evidence="6">
    <location>
        <begin position="94"/>
        <end position="332"/>
    </location>
</feature>
<dbReference type="STRING" id="715226.ABI_08280"/>
<name>F4QLX3_9CAUL</name>
<dbReference type="InterPro" id="IPR034646">
    <property type="entry name" value="ADCK3_dom"/>
</dbReference>
<dbReference type="GO" id="GO:0006744">
    <property type="term" value="P:ubiquinone biosynthetic process"/>
    <property type="evidence" value="ECO:0007669"/>
    <property type="project" value="TreeGrafter"/>
</dbReference>
<protein>
    <submittedName>
        <fullName evidence="7">ABC1 family protein</fullName>
    </submittedName>
</protein>
<evidence type="ECO:0000256" key="3">
    <source>
        <dbReference type="ARBA" id="ARBA00022741"/>
    </source>
</evidence>
<sequence>MFKRTTMPTSPAARLFALGGLAAAGVGSIVGQGAKQLAHGKMPDLGALIFSGSTGLQVAEHLARMRGAAMKVGQILSMDNGDLLPREFSQALAQLQQAAHTMPNHQVDTVLRAAWGADWRNAFQSFSSTPIAAASIGQVHKAVLKSGQVLAVKLQFPNVKQSIDADVANISGLLKAIGLAGSLKDLDRLIEEARVQLHQETDYLREAEYMERYRSALQDAPEYLVPAAYEPLTRPNVLAMDFMEGEDLETVFDQSQDVRDHMAAGLFGLSLRELFVLGFMQTDPNFGNYKWVRRTRQIVLLDFGATRPVPEATVRAYRKLMQAGLDEDRGALRSALVDIGVMTEDVGRRYSAEMNTMMDVMIRHFGRATVDFADRTFVPVIKAEGSKIALDRSTWHTPPIDTLFVQRKFTGTAMFGVKAKARIGLRGMVSEALDRTRTNDSTTGSNGPVT</sequence>
<keyword evidence="2" id="KW-0808">Transferase</keyword>
<reference evidence="8" key="1">
    <citation type="submission" date="2011-03" db="EMBL/GenBank/DDBJ databases">
        <title>Draft genome sequence of Brevundimonas diminuta.</title>
        <authorList>
            <person name="Brown P.J.B."/>
            <person name="Buechlein A."/>
            <person name="Hemmerich C."/>
            <person name="Brun Y.V."/>
        </authorList>
    </citation>
    <scope>NUCLEOTIDE SEQUENCE [LARGE SCALE GENOMIC DNA]</scope>
    <source>
        <strain evidence="8">C19</strain>
    </source>
</reference>
<evidence type="ECO:0000313" key="7">
    <source>
        <dbReference type="EMBL" id="EGF92392.1"/>
    </source>
</evidence>
<evidence type="ECO:0000256" key="4">
    <source>
        <dbReference type="ARBA" id="ARBA00022840"/>
    </source>
</evidence>
<dbReference type="Proteomes" id="UP000006512">
    <property type="component" value="Unassembled WGS sequence"/>
</dbReference>
<dbReference type="SUPFAM" id="SSF56112">
    <property type="entry name" value="Protein kinase-like (PK-like)"/>
    <property type="match status" value="1"/>
</dbReference>
<dbReference type="PANTHER" id="PTHR43851">
    <property type="match status" value="1"/>
</dbReference>
<keyword evidence="5" id="KW-0732">Signal</keyword>
<keyword evidence="4" id="KW-0067">ATP-binding</keyword>
<dbReference type="AlphaFoldDB" id="F4QLX3"/>
<dbReference type="eggNOG" id="COG0661">
    <property type="taxonomic scope" value="Bacteria"/>
</dbReference>
<dbReference type="EMBL" id="GL883077">
    <property type="protein sequence ID" value="EGF92392.1"/>
    <property type="molecule type" value="Genomic_DNA"/>
</dbReference>
<dbReference type="Pfam" id="PF03109">
    <property type="entry name" value="ABC1"/>
    <property type="match status" value="1"/>
</dbReference>
<dbReference type="InterPro" id="IPR004147">
    <property type="entry name" value="ABC1_dom"/>
</dbReference>
<gene>
    <name evidence="7" type="ORF">ABI_08280</name>
</gene>
<evidence type="ECO:0000259" key="6">
    <source>
        <dbReference type="Pfam" id="PF03109"/>
    </source>
</evidence>
<dbReference type="PANTHER" id="PTHR43851:SF3">
    <property type="entry name" value="COENZYME Q8"/>
    <property type="match status" value="1"/>
</dbReference>
<dbReference type="CDD" id="cd13970">
    <property type="entry name" value="ABC1_ADCK3"/>
    <property type="match status" value="1"/>
</dbReference>
<dbReference type="GO" id="GO:0005524">
    <property type="term" value="F:ATP binding"/>
    <property type="evidence" value="ECO:0007669"/>
    <property type="project" value="UniProtKB-KW"/>
</dbReference>
<evidence type="ECO:0000313" key="8">
    <source>
        <dbReference type="Proteomes" id="UP000006512"/>
    </source>
</evidence>
<comment type="similarity">
    <text evidence="1">Belongs to the protein kinase superfamily. ADCK protein kinase family.</text>
</comment>
<dbReference type="InterPro" id="IPR011009">
    <property type="entry name" value="Kinase-like_dom_sf"/>
</dbReference>
<keyword evidence="8" id="KW-1185">Reference proteome</keyword>
<dbReference type="HOGENOM" id="CLU_006533_9_3_5"/>
<proteinExistence type="inferred from homology"/>
<evidence type="ECO:0000256" key="1">
    <source>
        <dbReference type="ARBA" id="ARBA00009670"/>
    </source>
</evidence>
<dbReference type="InterPro" id="IPR051409">
    <property type="entry name" value="Atypical_kinase_ADCK"/>
</dbReference>
<organism evidence="7 8">
    <name type="scientific">Asticcacaulis biprosthecium C19</name>
    <dbReference type="NCBI Taxonomy" id="715226"/>
    <lineage>
        <taxon>Bacteria</taxon>
        <taxon>Pseudomonadati</taxon>
        <taxon>Pseudomonadota</taxon>
        <taxon>Alphaproteobacteria</taxon>
        <taxon>Caulobacterales</taxon>
        <taxon>Caulobacteraceae</taxon>
        <taxon>Asticcacaulis</taxon>
    </lineage>
</organism>
<evidence type="ECO:0000256" key="5">
    <source>
        <dbReference type="SAM" id="SignalP"/>
    </source>
</evidence>
<keyword evidence="3" id="KW-0547">Nucleotide-binding</keyword>
<feature type="chain" id="PRO_5003314234" evidence="5">
    <location>
        <begin position="24"/>
        <end position="450"/>
    </location>
</feature>
<dbReference type="RefSeq" id="WP_006271567.1">
    <property type="nucleotide sequence ID" value="NZ_GL883077.1"/>
</dbReference>
<feature type="signal peptide" evidence="5">
    <location>
        <begin position="1"/>
        <end position="23"/>
    </location>
</feature>
<dbReference type="GO" id="GO:0016740">
    <property type="term" value="F:transferase activity"/>
    <property type="evidence" value="ECO:0007669"/>
    <property type="project" value="UniProtKB-KW"/>
</dbReference>
<evidence type="ECO:0000256" key="2">
    <source>
        <dbReference type="ARBA" id="ARBA00022679"/>
    </source>
</evidence>